<protein>
    <submittedName>
        <fullName evidence="1">Uncharacterized protein</fullName>
    </submittedName>
</protein>
<keyword evidence="2" id="KW-1185">Reference proteome</keyword>
<dbReference type="EMBL" id="MU003524">
    <property type="protein sequence ID" value="KAF2466629.1"/>
    <property type="molecule type" value="Genomic_DNA"/>
</dbReference>
<name>A0ACB6QI61_9PLEO</name>
<organism evidence="1 2">
    <name type="scientific">Lindgomyces ingoldianus</name>
    <dbReference type="NCBI Taxonomy" id="673940"/>
    <lineage>
        <taxon>Eukaryota</taxon>
        <taxon>Fungi</taxon>
        <taxon>Dikarya</taxon>
        <taxon>Ascomycota</taxon>
        <taxon>Pezizomycotina</taxon>
        <taxon>Dothideomycetes</taxon>
        <taxon>Pleosporomycetidae</taxon>
        <taxon>Pleosporales</taxon>
        <taxon>Lindgomycetaceae</taxon>
        <taxon>Lindgomyces</taxon>
    </lineage>
</organism>
<proteinExistence type="predicted"/>
<reference evidence="1" key="1">
    <citation type="journal article" date="2020" name="Stud. Mycol.">
        <title>101 Dothideomycetes genomes: a test case for predicting lifestyles and emergence of pathogens.</title>
        <authorList>
            <person name="Haridas S."/>
            <person name="Albert R."/>
            <person name="Binder M."/>
            <person name="Bloem J."/>
            <person name="Labutti K."/>
            <person name="Salamov A."/>
            <person name="Andreopoulos B."/>
            <person name="Baker S."/>
            <person name="Barry K."/>
            <person name="Bills G."/>
            <person name="Bluhm B."/>
            <person name="Cannon C."/>
            <person name="Castanera R."/>
            <person name="Culley D."/>
            <person name="Daum C."/>
            <person name="Ezra D."/>
            <person name="Gonzalez J."/>
            <person name="Henrissat B."/>
            <person name="Kuo A."/>
            <person name="Liang C."/>
            <person name="Lipzen A."/>
            <person name="Lutzoni F."/>
            <person name="Magnuson J."/>
            <person name="Mondo S."/>
            <person name="Nolan M."/>
            <person name="Ohm R."/>
            <person name="Pangilinan J."/>
            <person name="Park H.-J."/>
            <person name="Ramirez L."/>
            <person name="Alfaro M."/>
            <person name="Sun H."/>
            <person name="Tritt A."/>
            <person name="Yoshinaga Y."/>
            <person name="Zwiers L.-H."/>
            <person name="Turgeon B."/>
            <person name="Goodwin S."/>
            <person name="Spatafora J."/>
            <person name="Crous P."/>
            <person name="Grigoriev I."/>
        </authorList>
    </citation>
    <scope>NUCLEOTIDE SEQUENCE</scope>
    <source>
        <strain evidence="1">ATCC 200398</strain>
    </source>
</reference>
<evidence type="ECO:0000313" key="2">
    <source>
        <dbReference type="Proteomes" id="UP000799755"/>
    </source>
</evidence>
<evidence type="ECO:0000313" key="1">
    <source>
        <dbReference type="EMBL" id="KAF2466629.1"/>
    </source>
</evidence>
<sequence>MFVYERFSSELCIRKLVLNTISPMISKVKCTTSSDRLQGRAQAISAFSASGKLSEPRTDGDRCVFRILQKPRVFLSTISSMSLLALSENAFGEFPSVGSGFYDLILSRYLERQTIIPRSCTSLLSRYSLQGYRWVGSKANNWAILLTLDQILGQGVEPQSVEDQETGLQTSACASETINIAIEASILYVTVNLLKAQRKVKQYAIINGPEERNSHLNRKPTESSRSPSEEPGLFYALLIDMEARGRLIKLKSETTKAQLGSFLWSMRSIMLSGCRGSINPEMQKSRTHLGEVNDHVYYPSKLINKASGVH</sequence>
<gene>
    <name evidence="1" type="ORF">BDR25DRAFT_359528</name>
</gene>
<accession>A0ACB6QI61</accession>
<comment type="caution">
    <text evidence="1">The sequence shown here is derived from an EMBL/GenBank/DDBJ whole genome shotgun (WGS) entry which is preliminary data.</text>
</comment>
<dbReference type="Proteomes" id="UP000799755">
    <property type="component" value="Unassembled WGS sequence"/>
</dbReference>